<dbReference type="Proteomes" id="UP001529510">
    <property type="component" value="Unassembled WGS sequence"/>
</dbReference>
<keyword evidence="2" id="KW-1185">Reference proteome</keyword>
<feature type="non-terminal residue" evidence="1">
    <location>
        <position position="1"/>
    </location>
</feature>
<evidence type="ECO:0000313" key="2">
    <source>
        <dbReference type="Proteomes" id="UP001529510"/>
    </source>
</evidence>
<dbReference type="EMBL" id="JAMKFB020000009">
    <property type="protein sequence ID" value="KAL0184675.1"/>
    <property type="molecule type" value="Genomic_DNA"/>
</dbReference>
<proteinExistence type="predicted"/>
<feature type="non-terminal residue" evidence="1">
    <location>
        <position position="51"/>
    </location>
</feature>
<dbReference type="AlphaFoldDB" id="A0ABD0QFQ2"/>
<gene>
    <name evidence="1" type="ORF">M9458_020371</name>
</gene>
<organism evidence="1 2">
    <name type="scientific">Cirrhinus mrigala</name>
    <name type="common">Mrigala</name>
    <dbReference type="NCBI Taxonomy" id="683832"/>
    <lineage>
        <taxon>Eukaryota</taxon>
        <taxon>Metazoa</taxon>
        <taxon>Chordata</taxon>
        <taxon>Craniata</taxon>
        <taxon>Vertebrata</taxon>
        <taxon>Euteleostomi</taxon>
        <taxon>Actinopterygii</taxon>
        <taxon>Neopterygii</taxon>
        <taxon>Teleostei</taxon>
        <taxon>Ostariophysi</taxon>
        <taxon>Cypriniformes</taxon>
        <taxon>Cyprinidae</taxon>
        <taxon>Labeoninae</taxon>
        <taxon>Labeonini</taxon>
        <taxon>Cirrhinus</taxon>
    </lineage>
</organism>
<reference evidence="1 2" key="1">
    <citation type="submission" date="2024-05" db="EMBL/GenBank/DDBJ databases">
        <title>Genome sequencing and assembly of Indian major carp, Cirrhinus mrigala (Hamilton, 1822).</title>
        <authorList>
            <person name="Mohindra V."/>
            <person name="Chowdhury L.M."/>
            <person name="Lal K."/>
            <person name="Jena J.K."/>
        </authorList>
    </citation>
    <scope>NUCLEOTIDE SEQUENCE [LARGE SCALE GENOMIC DNA]</scope>
    <source>
        <strain evidence="1">CM1030</strain>
        <tissue evidence="1">Blood</tissue>
    </source>
</reference>
<name>A0ABD0QFQ2_CIRMR</name>
<evidence type="ECO:0000313" key="1">
    <source>
        <dbReference type="EMBL" id="KAL0184675.1"/>
    </source>
</evidence>
<comment type="caution">
    <text evidence="1">The sequence shown here is derived from an EMBL/GenBank/DDBJ whole genome shotgun (WGS) entry which is preliminary data.</text>
</comment>
<protein>
    <submittedName>
        <fullName evidence="1">Uncharacterized protein</fullName>
    </submittedName>
</protein>
<accession>A0ABD0QFQ2</accession>
<sequence length="51" mass="5698">VLITVLNVFTLKTDPTVWRNALMAYREQTASSSNMLRPTMSVTPAMSTVPR</sequence>